<name>A0A0V1A6P3_9BILA</name>
<evidence type="ECO:0000313" key="1">
    <source>
        <dbReference type="EMBL" id="KRY20073.1"/>
    </source>
</evidence>
<proteinExistence type="predicted"/>
<reference evidence="1 2" key="1">
    <citation type="submission" date="2015-01" db="EMBL/GenBank/DDBJ databases">
        <title>Evolution of Trichinella species and genotypes.</title>
        <authorList>
            <person name="Korhonen P.K."/>
            <person name="Edoardo P."/>
            <person name="Giuseppe L.R."/>
            <person name="Gasser R.B."/>
        </authorList>
    </citation>
    <scope>NUCLEOTIDE SEQUENCE [LARGE SCALE GENOMIC DNA]</scope>
    <source>
        <strain evidence="1">ISS2496</strain>
    </source>
</reference>
<comment type="caution">
    <text evidence="1">The sequence shown here is derived from an EMBL/GenBank/DDBJ whole genome shotgun (WGS) entry which is preliminary data.</text>
</comment>
<organism evidence="1 2">
    <name type="scientific">Trichinella patagoniensis</name>
    <dbReference type="NCBI Taxonomy" id="990121"/>
    <lineage>
        <taxon>Eukaryota</taxon>
        <taxon>Metazoa</taxon>
        <taxon>Ecdysozoa</taxon>
        <taxon>Nematoda</taxon>
        <taxon>Enoplea</taxon>
        <taxon>Dorylaimia</taxon>
        <taxon>Trichinellida</taxon>
        <taxon>Trichinellidae</taxon>
        <taxon>Trichinella</taxon>
    </lineage>
</organism>
<keyword evidence="2" id="KW-1185">Reference proteome</keyword>
<dbReference type="EMBL" id="JYDQ01000028">
    <property type="protein sequence ID" value="KRY20073.1"/>
    <property type="molecule type" value="Genomic_DNA"/>
</dbReference>
<dbReference type="AlphaFoldDB" id="A0A0V1A6P3"/>
<evidence type="ECO:0000313" key="2">
    <source>
        <dbReference type="Proteomes" id="UP000054783"/>
    </source>
</evidence>
<dbReference type="OrthoDB" id="5924725at2759"/>
<sequence length="190" mass="21460">MSSPNDDAPVLTCGFISARVSPVRLLPALPPLFPNARFVDNILALKAQNKNTVFIRNNYNDHHRISQTADTRLLLLITIPSTVLLPDLQVPRYCEMALSGVFLHSKIQNHCHAVFDENGFDVGNVLDVELYSSLIELLLLEKILACVMIRLNAPGFVKTFPRIFDRDIPEQEYPFSYFNQAHSRVPPMSL</sequence>
<dbReference type="Proteomes" id="UP000054783">
    <property type="component" value="Unassembled WGS sequence"/>
</dbReference>
<accession>A0A0V1A6P3</accession>
<protein>
    <submittedName>
        <fullName evidence="1">Uncharacterized protein</fullName>
    </submittedName>
</protein>
<gene>
    <name evidence="1" type="ORF">T12_4289</name>
</gene>